<keyword evidence="3" id="KW-1185">Reference proteome</keyword>
<feature type="compositionally biased region" description="Basic and acidic residues" evidence="1">
    <location>
        <begin position="45"/>
        <end position="63"/>
    </location>
</feature>
<dbReference type="KEGG" id="pte:PTT_08049"/>
<feature type="compositionally biased region" description="Acidic residues" evidence="1">
    <location>
        <begin position="64"/>
        <end position="73"/>
    </location>
</feature>
<protein>
    <submittedName>
        <fullName evidence="2">Uncharacterized protein</fullName>
    </submittedName>
</protein>
<dbReference type="EMBL" id="GL533400">
    <property type="protein sequence ID" value="EFQ94302.1"/>
    <property type="molecule type" value="Genomic_DNA"/>
</dbReference>
<name>E3RIY4_PYRTT</name>
<feature type="region of interest" description="Disordered" evidence="1">
    <location>
        <begin position="1"/>
        <end position="88"/>
    </location>
</feature>
<dbReference type="AlphaFoldDB" id="E3RIY4"/>
<reference evidence="2 3" key="1">
    <citation type="journal article" date="2010" name="Genome Biol.">
        <title>A first genome assembly of the barley fungal pathogen Pyrenophora teres f. teres.</title>
        <authorList>
            <person name="Ellwood S.R."/>
            <person name="Liu Z."/>
            <person name="Syme R.A."/>
            <person name="Lai Z."/>
            <person name="Hane J.K."/>
            <person name="Keiper F."/>
            <person name="Moffat C.S."/>
            <person name="Oliver R.P."/>
            <person name="Friesen T.L."/>
        </authorList>
    </citation>
    <scope>NUCLEOTIDE SEQUENCE [LARGE SCALE GENOMIC DNA]</scope>
    <source>
        <strain evidence="2 3">0-1</strain>
    </source>
</reference>
<dbReference type="Proteomes" id="UP000001067">
    <property type="component" value="Unassembled WGS sequence"/>
</dbReference>
<evidence type="ECO:0000256" key="1">
    <source>
        <dbReference type="SAM" id="MobiDB-lite"/>
    </source>
</evidence>
<evidence type="ECO:0000313" key="3">
    <source>
        <dbReference type="Proteomes" id="UP000001067"/>
    </source>
</evidence>
<accession>E3RIY4</accession>
<dbReference type="HOGENOM" id="CLU_2470197_0_0_1"/>
<proteinExistence type="predicted"/>
<sequence length="88" mass="9821">MTPPIETGDASKKRKAIDMEPEDEKSVPKQEKSTGNPAKKPKLKCIRETYESSHPVFEAHIEDNAEDYAEEDTKDNSKDDSGVNKVSV</sequence>
<organism evidence="3">
    <name type="scientific">Pyrenophora teres f. teres (strain 0-1)</name>
    <name type="common">Barley net blotch fungus</name>
    <name type="synonym">Drechslera teres f. teres</name>
    <dbReference type="NCBI Taxonomy" id="861557"/>
    <lineage>
        <taxon>Eukaryota</taxon>
        <taxon>Fungi</taxon>
        <taxon>Dikarya</taxon>
        <taxon>Ascomycota</taxon>
        <taxon>Pezizomycotina</taxon>
        <taxon>Dothideomycetes</taxon>
        <taxon>Pleosporomycetidae</taxon>
        <taxon>Pleosporales</taxon>
        <taxon>Pleosporineae</taxon>
        <taxon>Pleosporaceae</taxon>
        <taxon>Pyrenophora</taxon>
    </lineage>
</organism>
<evidence type="ECO:0000313" key="2">
    <source>
        <dbReference type="EMBL" id="EFQ94302.1"/>
    </source>
</evidence>
<gene>
    <name evidence="2" type="ORF">PTT_08049</name>
</gene>